<dbReference type="PROSITE" id="PS01209">
    <property type="entry name" value="LDLRA_1"/>
    <property type="match status" value="1"/>
</dbReference>
<dbReference type="SUPFAM" id="SSF49899">
    <property type="entry name" value="Concanavalin A-like lectins/glucanases"/>
    <property type="match status" value="4"/>
</dbReference>
<organism>
    <name type="scientific">Ixodes scapularis</name>
    <name type="common">Black-legged tick</name>
    <name type="synonym">Deer tick</name>
    <dbReference type="NCBI Taxonomy" id="6945"/>
    <lineage>
        <taxon>Eukaryota</taxon>
        <taxon>Metazoa</taxon>
        <taxon>Ecdysozoa</taxon>
        <taxon>Arthropoda</taxon>
        <taxon>Chelicerata</taxon>
        <taxon>Arachnida</taxon>
        <taxon>Acari</taxon>
        <taxon>Parasitiformes</taxon>
        <taxon>Ixodida</taxon>
        <taxon>Ixodoidea</taxon>
        <taxon>Ixodidae</taxon>
        <taxon>Ixodinae</taxon>
        <taxon>Ixodes</taxon>
    </lineage>
</organism>
<accession>B7PWF1</accession>
<evidence type="ECO:0000256" key="1">
    <source>
        <dbReference type="ARBA" id="ARBA00023157"/>
    </source>
</evidence>
<dbReference type="EMBL" id="ABJB011046137">
    <property type="status" value="NOT_ANNOTATED_CDS"/>
    <property type="molecule type" value="Genomic_DNA"/>
</dbReference>
<feature type="disulfide bond" evidence="2">
    <location>
        <begin position="423"/>
        <end position="438"/>
    </location>
</feature>
<dbReference type="PANTHER" id="PTHR23282">
    <property type="entry name" value="APICAL ENDOSOMAL GLYCOPROTEIN PRECURSOR"/>
    <property type="match status" value="1"/>
</dbReference>
<evidence type="ECO:0000259" key="3">
    <source>
        <dbReference type="PROSITE" id="PS50060"/>
    </source>
</evidence>
<comment type="caution">
    <text evidence="2">Lacks conserved residue(s) required for the propagation of feature annotation.</text>
</comment>
<evidence type="ECO:0000313" key="6">
    <source>
        <dbReference type="Proteomes" id="UP000001555"/>
    </source>
</evidence>
<dbReference type="PRINTS" id="PR00261">
    <property type="entry name" value="LDLRECEPTOR"/>
</dbReference>
<dbReference type="EMBL" id="ABJB010669958">
    <property type="status" value="NOT_ANNOTATED_CDS"/>
    <property type="molecule type" value="Genomic_DNA"/>
</dbReference>
<dbReference type="PROSITE" id="PS50068">
    <property type="entry name" value="LDLRA_2"/>
    <property type="match status" value="2"/>
</dbReference>
<dbReference type="VEuPathDB" id="VectorBase:ISCI008401"/>
<sequence>MELRQVDYKDESGVPSTLQTVQLPAAEAWQTTQLKLKPSQDSQIIIALTRGKGSNGIAAVGVISGRFIYAEHLGAKYATARLKSPEIPTDVRNEFCVSLWHAALPRTKGFISLNDTVWSNPLLRDHSRTIHHWAHDLVQMKLPEDVDRFTIDAHMISGLIALDDLVLTPGQCPMPNKCTFEIFSPCRFNTEFTSPRLWYIGRSRVLNIPDHTMQDSTGHFLYVNTTVVDPAHPEARVFLEHRGPSPATCVTFWWKGIGKPSDLNLVFEAVSFPYFSGQSGVMVDDVEFTDGECPPESHYLLFRGTGNVIDSAVLELRERRFQCASFWYFISESSSGCRIEVGDNVLRNATQGWKHYTSDLSLSWVLQYGVTIRAYSGTDDTAFVAIDDIRVDERRCTEHDTVITDDFVCSITTEETVPMDKVCNFVKDCSNGVDEADCGSCDFRSTPCGWDLGRLRDKGLPSWQRRQVGEIPGSPKLNHDDTTNGFYMIFAGEEESKHVVERAIASAPIIRNTDYLCLFTFWYNYASRFLIFRSSETAVKSEIAGPILQANDTCAITFFYTIYNGASSRLILGVRHTIGGPLTEIWSTGKLDTSFDFLGHFEYLREERPFQVFFKGEHRATDEASYIAIDDVSFTSGCRPYHGTLPIEPPTPAPTDTPTCPQGQFVCVTSRQCIPQSQVCDFKQHCPDGSDERDCGSLISTGACDFSTDLCGLRTDNPDAKYTWNRISAKDVSKKPAGNYGLPKTDSTNDPDGFYCAFRHTNRGPYMYITNHGAEEGRGHLVSKRLGASGPAGRCFSFWYNMRHPNSGRLSLLARSEDNSTELLWTRSGPQGRAWLRGYADAHSDSYSHFVLEAVLPGSTPAVIAVDHIDVRGGECKSKGKYARLAKSYGRLVSPEVRVPPSAGRCVKFWYYLSGGDGEQLNVSRVTDFQREEPIWSVLASQGPPMTWLSGSVNLLGHQGPLAR</sequence>
<dbReference type="EMBL" id="ABJB010633893">
    <property type="status" value="NOT_ANNOTATED_CDS"/>
    <property type="molecule type" value="Genomic_DNA"/>
</dbReference>
<feature type="domain" description="MAM" evidence="3">
    <location>
        <begin position="439"/>
        <end position="640"/>
    </location>
</feature>
<evidence type="ECO:0000256" key="2">
    <source>
        <dbReference type="PROSITE-ProRule" id="PRU00124"/>
    </source>
</evidence>
<dbReference type="Proteomes" id="UP000001555">
    <property type="component" value="Unassembled WGS sequence"/>
</dbReference>
<evidence type="ECO:0000313" key="5">
    <source>
        <dbReference type="EnsemblMetazoa" id="ISCW008401-PA"/>
    </source>
</evidence>
<dbReference type="CDD" id="cd06263">
    <property type="entry name" value="MAM"/>
    <property type="match status" value="1"/>
</dbReference>
<dbReference type="Gene3D" id="4.10.400.10">
    <property type="entry name" value="Low-density Lipoprotein Receptor"/>
    <property type="match status" value="1"/>
</dbReference>
<reference evidence="5" key="2">
    <citation type="submission" date="2020-05" db="UniProtKB">
        <authorList>
            <consortium name="EnsemblMetazoa"/>
        </authorList>
    </citation>
    <scope>IDENTIFICATION</scope>
    <source>
        <strain evidence="5">wikel</strain>
    </source>
</reference>
<dbReference type="EMBL" id="ABJB010154977">
    <property type="status" value="NOT_ANNOTATED_CDS"/>
    <property type="molecule type" value="Genomic_DNA"/>
</dbReference>
<dbReference type="SUPFAM" id="SSF57424">
    <property type="entry name" value="LDL receptor-like module"/>
    <property type="match status" value="1"/>
</dbReference>
<dbReference type="EnsemblMetazoa" id="ISCW008401-RA">
    <property type="protein sequence ID" value="ISCW008401-PA"/>
    <property type="gene ID" value="ISCW008401"/>
</dbReference>
<dbReference type="PANTHER" id="PTHR23282:SF101">
    <property type="entry name" value="MAM DOMAIN-CONTAINING PROTEIN"/>
    <property type="match status" value="1"/>
</dbReference>
<feature type="domain" description="MAM" evidence="3">
    <location>
        <begin position="702"/>
        <end position="878"/>
    </location>
</feature>
<dbReference type="InterPro" id="IPR036055">
    <property type="entry name" value="LDL_receptor-like_sf"/>
</dbReference>
<dbReference type="EMBL" id="ABJB010473281">
    <property type="status" value="NOT_ANNOTATED_CDS"/>
    <property type="molecule type" value="Genomic_DNA"/>
</dbReference>
<dbReference type="AlphaFoldDB" id="B7PWF1"/>
<gene>
    <name evidence="4" type="ORF">IscW_ISCW008401</name>
</gene>
<dbReference type="VEuPathDB" id="VectorBase:ISCW008401"/>
<dbReference type="SMART" id="SM00192">
    <property type="entry name" value="LDLa"/>
    <property type="match status" value="2"/>
</dbReference>
<keyword evidence="1 2" id="KW-1015">Disulfide bond</keyword>
<dbReference type="EMBL" id="DS807745">
    <property type="protein sequence ID" value="EEC10923.1"/>
    <property type="molecule type" value="Genomic_DNA"/>
</dbReference>
<dbReference type="InterPro" id="IPR051560">
    <property type="entry name" value="MAM_domain-containing"/>
</dbReference>
<dbReference type="InterPro" id="IPR000998">
    <property type="entry name" value="MAM_dom"/>
</dbReference>
<dbReference type="InterPro" id="IPR023415">
    <property type="entry name" value="LDLR_class-A_CS"/>
</dbReference>
<dbReference type="PROSITE" id="PS50060">
    <property type="entry name" value="MAM_2"/>
    <property type="match status" value="3"/>
</dbReference>
<dbReference type="CDD" id="cd00112">
    <property type="entry name" value="LDLa"/>
    <property type="match status" value="2"/>
</dbReference>
<dbReference type="Gene3D" id="2.60.120.200">
    <property type="match status" value="6"/>
</dbReference>
<dbReference type="InterPro" id="IPR013320">
    <property type="entry name" value="ConA-like_dom_sf"/>
</dbReference>
<dbReference type="GO" id="GO:0016020">
    <property type="term" value="C:membrane"/>
    <property type="evidence" value="ECO:0007669"/>
    <property type="project" value="InterPro"/>
</dbReference>
<protein>
    <submittedName>
        <fullName evidence="4">Apical endosomal glycoprotein, putative</fullName>
    </submittedName>
</protein>
<dbReference type="EMBL" id="ABJB010202901">
    <property type="status" value="NOT_ANNOTATED_CDS"/>
    <property type="molecule type" value="Genomic_DNA"/>
</dbReference>
<feature type="disulfide bond" evidence="2">
    <location>
        <begin position="680"/>
        <end position="695"/>
    </location>
</feature>
<dbReference type="Pfam" id="PF00057">
    <property type="entry name" value="Ldl_recept_a"/>
    <property type="match status" value="1"/>
</dbReference>
<dbReference type="EMBL" id="ABJB010304431">
    <property type="status" value="NOT_ANNOTATED_CDS"/>
    <property type="molecule type" value="Genomic_DNA"/>
</dbReference>
<dbReference type="SMART" id="SM00137">
    <property type="entry name" value="MAM"/>
    <property type="match status" value="2"/>
</dbReference>
<reference evidence="4 6" key="1">
    <citation type="submission" date="2008-03" db="EMBL/GenBank/DDBJ databases">
        <title>Annotation of Ixodes scapularis.</title>
        <authorList>
            <consortium name="Ixodes scapularis Genome Project Consortium"/>
            <person name="Caler E."/>
            <person name="Hannick L.I."/>
            <person name="Bidwell S."/>
            <person name="Joardar V."/>
            <person name="Thiagarajan M."/>
            <person name="Amedeo P."/>
            <person name="Galinsky K.J."/>
            <person name="Schobel S."/>
            <person name="Inman J."/>
            <person name="Hostetler J."/>
            <person name="Miller J."/>
            <person name="Hammond M."/>
            <person name="Megy K."/>
            <person name="Lawson D."/>
            <person name="Kodira C."/>
            <person name="Sutton G."/>
            <person name="Meyer J."/>
            <person name="Hill C.A."/>
            <person name="Birren B."/>
            <person name="Nene V."/>
            <person name="Collins F."/>
            <person name="Alarcon-Chaidez F."/>
            <person name="Wikel S."/>
            <person name="Strausberg R."/>
        </authorList>
    </citation>
    <scope>NUCLEOTIDE SEQUENCE [LARGE SCALE GENOMIC DNA]</scope>
    <source>
        <strain evidence="6">Wikel</strain>
        <strain evidence="4">Wikel colony</strain>
    </source>
</reference>
<evidence type="ECO:0000313" key="4">
    <source>
        <dbReference type="EMBL" id="EEC10923.1"/>
    </source>
</evidence>
<dbReference type="EMBL" id="ABJB010981449">
    <property type="status" value="NOT_ANNOTATED_CDS"/>
    <property type="molecule type" value="Genomic_DNA"/>
</dbReference>
<proteinExistence type="predicted"/>
<dbReference type="EMBL" id="ABJB010840591">
    <property type="status" value="NOT_ANNOTATED_CDS"/>
    <property type="molecule type" value="Genomic_DNA"/>
</dbReference>
<dbReference type="PaxDb" id="6945-B7PWF1"/>
<feature type="domain" description="MAM" evidence="3">
    <location>
        <begin position="176"/>
        <end position="398"/>
    </location>
</feature>
<dbReference type="EMBL" id="ABJB010485463">
    <property type="status" value="NOT_ANNOTATED_CDS"/>
    <property type="molecule type" value="Genomic_DNA"/>
</dbReference>
<dbReference type="InParanoid" id="B7PWF1"/>
<dbReference type="HOGENOM" id="CLU_307015_0_0_1"/>
<dbReference type="InterPro" id="IPR002172">
    <property type="entry name" value="LDrepeatLR_classA_rpt"/>
</dbReference>
<dbReference type="Pfam" id="PF00629">
    <property type="entry name" value="MAM"/>
    <property type="match status" value="5"/>
</dbReference>
<name>B7PWF1_IXOSC</name>
<keyword evidence="6" id="KW-1185">Reference proteome</keyword>